<protein>
    <recommendedName>
        <fullName evidence="3">Lipoprotein</fullName>
    </recommendedName>
</protein>
<dbReference type="EMBL" id="QRGA01000003">
    <property type="protein sequence ID" value="RDU99762.1"/>
    <property type="molecule type" value="Genomic_DNA"/>
</dbReference>
<evidence type="ECO:0008006" key="3">
    <source>
        <dbReference type="Google" id="ProtNLM"/>
    </source>
</evidence>
<reference evidence="1 2" key="1">
    <citation type="submission" date="2018-08" db="EMBL/GenBank/DDBJ databases">
        <title>Paraburkholderia sp. DHOM06 isolated from forest soil.</title>
        <authorList>
            <person name="Gao Z.-H."/>
            <person name="Qiu L.-H."/>
        </authorList>
    </citation>
    <scope>NUCLEOTIDE SEQUENCE [LARGE SCALE GENOMIC DNA]</scope>
    <source>
        <strain evidence="1 2">DHOM06</strain>
    </source>
</reference>
<evidence type="ECO:0000313" key="1">
    <source>
        <dbReference type="EMBL" id="RDU99762.1"/>
    </source>
</evidence>
<comment type="caution">
    <text evidence="1">The sequence shown here is derived from an EMBL/GenBank/DDBJ whole genome shotgun (WGS) entry which is preliminary data.</text>
</comment>
<keyword evidence="2" id="KW-1185">Reference proteome</keyword>
<accession>A0A3D8K410</accession>
<name>A0A3D8K410_9BURK</name>
<dbReference type="AlphaFoldDB" id="A0A3D8K410"/>
<sequence length="88" mass="8878">MKRLSMAGIVAVVTACAPMGTSAPQADQGVVGKPAAAACQASDGSMVSDSTVVYKCAVPGQGVTGCARYTCQRCTNGTWGGEYTCRLP</sequence>
<proteinExistence type="predicted"/>
<evidence type="ECO:0000313" key="2">
    <source>
        <dbReference type="Proteomes" id="UP000256838"/>
    </source>
</evidence>
<dbReference type="Proteomes" id="UP000256838">
    <property type="component" value="Unassembled WGS sequence"/>
</dbReference>
<organism evidence="1 2">
    <name type="scientific">Trinickia dinghuensis</name>
    <dbReference type="NCBI Taxonomy" id="2291023"/>
    <lineage>
        <taxon>Bacteria</taxon>
        <taxon>Pseudomonadati</taxon>
        <taxon>Pseudomonadota</taxon>
        <taxon>Betaproteobacteria</taxon>
        <taxon>Burkholderiales</taxon>
        <taxon>Burkholderiaceae</taxon>
        <taxon>Trinickia</taxon>
    </lineage>
</organism>
<dbReference type="PROSITE" id="PS51257">
    <property type="entry name" value="PROKAR_LIPOPROTEIN"/>
    <property type="match status" value="1"/>
</dbReference>
<gene>
    <name evidence="1" type="ORF">DWV00_04915</name>
</gene>